<reference evidence="2" key="1">
    <citation type="submission" date="2023-08" db="EMBL/GenBank/DDBJ databases">
        <authorList>
            <person name="Chen Y."/>
            <person name="Shah S."/>
            <person name="Dougan E. K."/>
            <person name="Thang M."/>
            <person name="Chan C."/>
        </authorList>
    </citation>
    <scope>NUCLEOTIDE SEQUENCE</scope>
</reference>
<name>A0AA36HP51_9DINO</name>
<dbReference type="AlphaFoldDB" id="A0AA36HP51"/>
<evidence type="ECO:0000313" key="3">
    <source>
        <dbReference type="Proteomes" id="UP001178507"/>
    </source>
</evidence>
<organism evidence="2 3">
    <name type="scientific">Effrenium voratum</name>
    <dbReference type="NCBI Taxonomy" id="2562239"/>
    <lineage>
        <taxon>Eukaryota</taxon>
        <taxon>Sar</taxon>
        <taxon>Alveolata</taxon>
        <taxon>Dinophyceae</taxon>
        <taxon>Suessiales</taxon>
        <taxon>Symbiodiniaceae</taxon>
        <taxon>Effrenium</taxon>
    </lineage>
</organism>
<evidence type="ECO:0000259" key="1">
    <source>
        <dbReference type="Pfam" id="PF10021"/>
    </source>
</evidence>
<sequence length="382" mass="42281">MEEEAGSSVRRMVDPDPGYYSPNESIHYVGSPEPRGPLAAFCLASVKDCKILCFETRRYLHTCFDRDFLASSASRRDLWRLLLPLPGIIALATDRGNHELMFMDAAASVRLQRETICYLLSLPQEEREAMEQAENYTFTMEHPAPETVPGSRASRCGVLEADTVAAAKLLERVGFNVVLLSFAHGYNCGGGFEHAGGSQEEAIFRSTSIFLSLWPHRRKDDGPGVLRRGAWIGDFDAALPRKEPFYEHTECGAIYSPHVRIVEGLASDVGRCPKVAVLTVAAQDVGRVKPFRQDLLREKIRTTLWVAATQGHDAVVLGAFGCGYFGNPPEAVADTCEDVLNTEFKGVFHCVVFALLRDRNFSSFAKRFPVVTEEDLASLTGR</sequence>
<dbReference type="Gene3D" id="3.40.220.10">
    <property type="entry name" value="Leucine Aminopeptidase, subunit E, domain 1"/>
    <property type="match status" value="1"/>
</dbReference>
<evidence type="ECO:0000313" key="2">
    <source>
        <dbReference type="EMBL" id="CAJ1371733.1"/>
    </source>
</evidence>
<feature type="domain" description="Microbial-type PARG catalytic" evidence="1">
    <location>
        <begin position="127"/>
        <end position="260"/>
    </location>
</feature>
<keyword evidence="3" id="KW-1185">Reference proteome</keyword>
<dbReference type="Proteomes" id="UP001178507">
    <property type="component" value="Unassembled WGS sequence"/>
</dbReference>
<gene>
    <name evidence="2" type="ORF">EVOR1521_LOCUS1982</name>
</gene>
<dbReference type="NCBIfam" id="TIGR02452">
    <property type="entry name" value="TIGR02452 family protein"/>
    <property type="match status" value="1"/>
</dbReference>
<dbReference type="InterPro" id="IPR012664">
    <property type="entry name" value="CHP02452"/>
</dbReference>
<proteinExistence type="predicted"/>
<dbReference type="PANTHER" id="PTHR35596">
    <property type="entry name" value="DUF2263 DOMAIN-CONTAINING PROTEIN"/>
    <property type="match status" value="1"/>
</dbReference>
<accession>A0AA36HP51</accession>
<comment type="caution">
    <text evidence="2">The sequence shown here is derived from an EMBL/GenBank/DDBJ whole genome shotgun (WGS) entry which is preliminary data.</text>
</comment>
<dbReference type="EMBL" id="CAUJNA010000095">
    <property type="protein sequence ID" value="CAJ1371733.1"/>
    <property type="molecule type" value="Genomic_DNA"/>
</dbReference>
<dbReference type="InterPro" id="IPR019261">
    <property type="entry name" value="PARG_cat_microbial"/>
</dbReference>
<dbReference type="Pfam" id="PF10021">
    <property type="entry name" value="PARG_cat_microb"/>
    <property type="match status" value="1"/>
</dbReference>
<dbReference type="InterPro" id="IPR043472">
    <property type="entry name" value="Macro_dom-like"/>
</dbReference>
<protein>
    <recommendedName>
        <fullName evidence="1">Microbial-type PARG catalytic domain-containing protein</fullName>
    </recommendedName>
</protein>
<dbReference type="PANTHER" id="PTHR35596:SF1">
    <property type="entry name" value="MICROBIAL-TYPE PARG CATALYTIC DOMAIN-CONTAINING PROTEIN"/>
    <property type="match status" value="1"/>
</dbReference>
<dbReference type="SUPFAM" id="SSF52949">
    <property type="entry name" value="Macro domain-like"/>
    <property type="match status" value="1"/>
</dbReference>